<dbReference type="PANTHER" id="PTHR16770">
    <property type="entry name" value="PROTEIN RIPPLY-LIKE"/>
    <property type="match status" value="1"/>
</dbReference>
<evidence type="ECO:0000256" key="5">
    <source>
        <dbReference type="SAM" id="MobiDB-lite"/>
    </source>
</evidence>
<dbReference type="EMBL" id="AHAT01016860">
    <property type="status" value="NOT_ANNOTATED_CDS"/>
    <property type="molecule type" value="Genomic_DNA"/>
</dbReference>
<feature type="compositionally biased region" description="Acidic residues" evidence="5">
    <location>
        <begin position="59"/>
        <end position="87"/>
    </location>
</feature>
<keyword evidence="4" id="KW-0539">Nucleus</keyword>
<organism evidence="6 7">
    <name type="scientific">Lepisosteus oculatus</name>
    <name type="common">Spotted gar</name>
    <dbReference type="NCBI Taxonomy" id="7918"/>
    <lineage>
        <taxon>Eukaryota</taxon>
        <taxon>Metazoa</taxon>
        <taxon>Chordata</taxon>
        <taxon>Craniata</taxon>
        <taxon>Vertebrata</taxon>
        <taxon>Euteleostomi</taxon>
        <taxon>Actinopterygii</taxon>
        <taxon>Neopterygii</taxon>
        <taxon>Holostei</taxon>
        <taxon>Semionotiformes</taxon>
        <taxon>Lepisosteidae</taxon>
        <taxon>Lepisosteus</taxon>
    </lineage>
</organism>
<protein>
    <submittedName>
        <fullName evidence="6">Ripply transcriptional repressor 1</fullName>
    </submittedName>
</protein>
<dbReference type="PANTHER" id="PTHR16770:SF3">
    <property type="entry name" value="PROTEIN RIPPLY2"/>
    <property type="match status" value="1"/>
</dbReference>
<dbReference type="EMBL" id="AHAT01016853">
    <property type="status" value="NOT_ANNOTATED_CDS"/>
    <property type="molecule type" value="Genomic_DNA"/>
</dbReference>
<dbReference type="eggNOG" id="ENOG502S6U6">
    <property type="taxonomic scope" value="Eukaryota"/>
</dbReference>
<dbReference type="STRING" id="7918.ENSLOCP00000018413"/>
<reference evidence="7" key="1">
    <citation type="submission" date="2011-12" db="EMBL/GenBank/DDBJ databases">
        <title>The Draft Genome of Lepisosteus oculatus.</title>
        <authorList>
            <consortium name="The Broad Institute Genome Assembly &amp; Analysis Group"/>
            <consortium name="Computational R&amp;D Group"/>
            <consortium name="and Sequencing Platform"/>
            <person name="Di Palma F."/>
            <person name="Alfoldi J."/>
            <person name="Johnson J."/>
            <person name="Berlin A."/>
            <person name="Gnerre S."/>
            <person name="Jaffe D."/>
            <person name="MacCallum I."/>
            <person name="Young S."/>
            <person name="Walker B.J."/>
            <person name="Lander E.S."/>
            <person name="Lindblad-Toh K."/>
        </authorList>
    </citation>
    <scope>NUCLEOTIDE SEQUENCE [LARGE SCALE GENOMIC DNA]</scope>
</reference>
<dbReference type="Ensembl" id="ENSLOCT00000018445.1">
    <property type="protein sequence ID" value="ENSLOCP00000018413.1"/>
    <property type="gene ID" value="ENSLOCG00000014954.1"/>
</dbReference>
<comment type="subcellular location">
    <subcellularLocation>
        <location evidence="1">Nucleus</location>
    </subcellularLocation>
</comment>
<dbReference type="EMBL" id="AHAT01016854">
    <property type="status" value="NOT_ANNOTATED_CDS"/>
    <property type="molecule type" value="Genomic_DNA"/>
</dbReference>
<dbReference type="EMBL" id="AHAT01016861">
    <property type="status" value="NOT_ANNOTATED_CDS"/>
    <property type="molecule type" value="Genomic_DNA"/>
</dbReference>
<comment type="similarity">
    <text evidence="2">Belongs to the ripply family.</text>
</comment>
<dbReference type="GO" id="GO:0005634">
    <property type="term" value="C:nucleus"/>
    <property type="evidence" value="ECO:0007669"/>
    <property type="project" value="UniProtKB-SubCell"/>
</dbReference>
<dbReference type="EMBL" id="AHAT01016859">
    <property type="status" value="NOT_ANNOTATED_CDS"/>
    <property type="molecule type" value="Genomic_DNA"/>
</dbReference>
<accession>W5NCQ4</accession>
<name>W5NCQ4_LEPOC</name>
<keyword evidence="3" id="KW-0217">Developmental protein</keyword>
<reference evidence="6" key="2">
    <citation type="submission" date="2025-08" db="UniProtKB">
        <authorList>
            <consortium name="Ensembl"/>
        </authorList>
    </citation>
    <scope>IDENTIFICATION</scope>
</reference>
<proteinExistence type="inferred from homology"/>
<dbReference type="EMBL" id="AHAT01016857">
    <property type="status" value="NOT_ANNOTATED_CDS"/>
    <property type="molecule type" value="Genomic_DNA"/>
</dbReference>
<dbReference type="InParanoid" id="W5NCQ4"/>
<dbReference type="InterPro" id="IPR028127">
    <property type="entry name" value="Ripply_fam"/>
</dbReference>
<dbReference type="Proteomes" id="UP000018468">
    <property type="component" value="Linkage group LG7"/>
</dbReference>
<dbReference type="Bgee" id="ENSLOCG00000014954">
    <property type="expression patterns" value="Expressed in ovary and 13 other cell types or tissues"/>
</dbReference>
<dbReference type="EMBL" id="AHAT01016862">
    <property type="status" value="NOT_ANNOTATED_CDS"/>
    <property type="molecule type" value="Genomic_DNA"/>
</dbReference>
<dbReference type="EMBL" id="AHAT01016855">
    <property type="status" value="NOT_ANNOTATED_CDS"/>
    <property type="molecule type" value="Genomic_DNA"/>
</dbReference>
<keyword evidence="7" id="KW-1185">Reference proteome</keyword>
<evidence type="ECO:0000313" key="6">
    <source>
        <dbReference type="Ensembl" id="ENSLOCP00000018413.1"/>
    </source>
</evidence>
<dbReference type="AlphaFoldDB" id="W5NCQ4"/>
<dbReference type="GeneTree" id="ENSGT00940000161952"/>
<feature type="region of interest" description="Disordered" evidence="5">
    <location>
        <begin position="58"/>
        <end position="108"/>
    </location>
</feature>
<sequence length="108" mass="12311">PYSRAADPHSCVSDGKTQSFFQHPVRLFWPKSKSYDYLYSDGQALLKNFPAQATINFYEESDSEEEEEEDDDDNEGCETEEEEEESESGCHPSRTSPRQPPSGISCYN</sequence>
<evidence type="ECO:0000313" key="7">
    <source>
        <dbReference type="Proteomes" id="UP000018468"/>
    </source>
</evidence>
<dbReference type="EMBL" id="AHAT01016856">
    <property type="status" value="NOT_ANNOTATED_CDS"/>
    <property type="molecule type" value="Genomic_DNA"/>
</dbReference>
<dbReference type="Pfam" id="PF14998">
    <property type="entry name" value="Ripply"/>
    <property type="match status" value="1"/>
</dbReference>
<evidence type="ECO:0000256" key="1">
    <source>
        <dbReference type="ARBA" id="ARBA00004123"/>
    </source>
</evidence>
<reference evidence="6" key="3">
    <citation type="submission" date="2025-09" db="UniProtKB">
        <authorList>
            <consortium name="Ensembl"/>
        </authorList>
    </citation>
    <scope>IDENTIFICATION</scope>
</reference>
<evidence type="ECO:0000256" key="2">
    <source>
        <dbReference type="ARBA" id="ARBA00006944"/>
    </source>
</evidence>
<dbReference type="EMBL" id="AHAT01016858">
    <property type="status" value="NOT_ANNOTATED_CDS"/>
    <property type="molecule type" value="Genomic_DNA"/>
</dbReference>
<evidence type="ECO:0000256" key="3">
    <source>
        <dbReference type="ARBA" id="ARBA00022473"/>
    </source>
</evidence>
<evidence type="ECO:0000256" key="4">
    <source>
        <dbReference type="ARBA" id="ARBA00023242"/>
    </source>
</evidence>
<dbReference type="HOGENOM" id="CLU_117697_2_1_1"/>